<feature type="compositionally biased region" description="Basic and acidic residues" evidence="7">
    <location>
        <begin position="527"/>
        <end position="538"/>
    </location>
</feature>
<evidence type="ECO:0000256" key="4">
    <source>
        <dbReference type="ARBA" id="ARBA00023125"/>
    </source>
</evidence>
<feature type="compositionally biased region" description="Acidic residues" evidence="7">
    <location>
        <begin position="328"/>
        <end position="340"/>
    </location>
</feature>
<dbReference type="SUPFAM" id="SSF109715">
    <property type="entry name" value="DEK C-terminal domain"/>
    <property type="match status" value="1"/>
</dbReference>
<dbReference type="InterPro" id="IPR044198">
    <property type="entry name" value="DEK"/>
</dbReference>
<dbReference type="FunFam" id="1.10.10.60:FF:000220">
    <property type="entry name" value="DEK domain-containing chromatin associated protein"/>
    <property type="match status" value="1"/>
</dbReference>
<dbReference type="Gene3D" id="1.10.10.60">
    <property type="entry name" value="Homeodomain-like"/>
    <property type="match status" value="1"/>
</dbReference>
<feature type="region of interest" description="Disordered" evidence="7">
    <location>
        <begin position="1"/>
        <end position="70"/>
    </location>
</feature>
<keyword evidence="4" id="KW-0238">DNA-binding</keyword>
<gene>
    <name evidence="9" type="ORF">ZIOFF_053845</name>
</gene>
<dbReference type="EMBL" id="JACMSC010000015">
    <property type="protein sequence ID" value="KAG6485311.1"/>
    <property type="molecule type" value="Genomic_DNA"/>
</dbReference>
<reference evidence="9 10" key="1">
    <citation type="submission" date="2020-08" db="EMBL/GenBank/DDBJ databases">
        <title>Plant Genome Project.</title>
        <authorList>
            <person name="Zhang R.-G."/>
        </authorList>
    </citation>
    <scope>NUCLEOTIDE SEQUENCE [LARGE SCALE GENOMIC DNA]</scope>
    <source>
        <tissue evidence="9">Rhizome</tissue>
    </source>
</reference>
<feature type="region of interest" description="Disordered" evidence="7">
    <location>
        <begin position="510"/>
        <end position="538"/>
    </location>
</feature>
<proteinExistence type="predicted"/>
<keyword evidence="6" id="KW-0539">Nucleus</keyword>
<feature type="region of interest" description="Disordered" evidence="7">
    <location>
        <begin position="211"/>
        <end position="461"/>
    </location>
</feature>
<dbReference type="AlphaFoldDB" id="A0A8J5FD49"/>
<evidence type="ECO:0000256" key="1">
    <source>
        <dbReference type="ARBA" id="ARBA00004604"/>
    </source>
</evidence>
<feature type="compositionally biased region" description="Basic and acidic residues" evidence="7">
    <location>
        <begin position="345"/>
        <end position="355"/>
    </location>
</feature>
<dbReference type="InterPro" id="IPR014876">
    <property type="entry name" value="DEK_C"/>
</dbReference>
<feature type="compositionally biased region" description="Low complexity" evidence="7">
    <location>
        <begin position="222"/>
        <end position="232"/>
    </location>
</feature>
<evidence type="ECO:0000313" key="10">
    <source>
        <dbReference type="Proteomes" id="UP000734854"/>
    </source>
</evidence>
<keyword evidence="10" id="KW-1185">Reference proteome</keyword>
<feature type="compositionally biased region" description="Basic and acidic residues" evidence="7">
    <location>
        <begin position="451"/>
        <end position="461"/>
    </location>
</feature>
<keyword evidence="5" id="KW-0804">Transcription</keyword>
<dbReference type="GO" id="GO:0003677">
    <property type="term" value="F:DNA binding"/>
    <property type="evidence" value="ECO:0007669"/>
    <property type="project" value="UniProtKB-KW"/>
</dbReference>
<dbReference type="PANTHER" id="PTHR13468">
    <property type="entry name" value="DEK PROTEIN"/>
    <property type="match status" value="1"/>
</dbReference>
<feature type="compositionally biased region" description="Basic and acidic residues" evidence="7">
    <location>
        <begin position="400"/>
        <end position="440"/>
    </location>
</feature>
<feature type="compositionally biased region" description="Polar residues" evidence="7">
    <location>
        <begin position="292"/>
        <end position="305"/>
    </location>
</feature>
<dbReference type="GO" id="GO:0005730">
    <property type="term" value="C:nucleolus"/>
    <property type="evidence" value="ECO:0007669"/>
    <property type="project" value="UniProtKB-SubCell"/>
</dbReference>
<feature type="compositionally biased region" description="Acidic residues" evidence="7">
    <location>
        <begin position="512"/>
        <end position="526"/>
    </location>
</feature>
<accession>A0A8J5FD49</accession>
<dbReference type="GO" id="GO:2000779">
    <property type="term" value="P:regulation of double-strand break repair"/>
    <property type="evidence" value="ECO:0007669"/>
    <property type="project" value="TreeGrafter"/>
</dbReference>
<feature type="domain" description="DEK-C" evidence="8">
    <location>
        <begin position="454"/>
        <end position="509"/>
    </location>
</feature>
<evidence type="ECO:0000259" key="8">
    <source>
        <dbReference type="PROSITE" id="PS51998"/>
    </source>
</evidence>
<evidence type="ECO:0000256" key="7">
    <source>
        <dbReference type="SAM" id="MobiDB-lite"/>
    </source>
</evidence>
<dbReference type="PROSITE" id="PS51998">
    <property type="entry name" value="DEK_C"/>
    <property type="match status" value="1"/>
</dbReference>
<keyword evidence="3" id="KW-0805">Transcription regulation</keyword>
<evidence type="ECO:0000256" key="3">
    <source>
        <dbReference type="ARBA" id="ARBA00023015"/>
    </source>
</evidence>
<feature type="compositionally biased region" description="Acidic residues" evidence="7">
    <location>
        <begin position="266"/>
        <end position="276"/>
    </location>
</feature>
<comment type="subcellular location">
    <subcellularLocation>
        <location evidence="1">Nucleus</location>
        <location evidence="1">Nucleolus</location>
    </subcellularLocation>
</comment>
<dbReference type="GO" id="GO:0042393">
    <property type="term" value="F:histone binding"/>
    <property type="evidence" value="ECO:0007669"/>
    <property type="project" value="TreeGrafter"/>
</dbReference>
<keyword evidence="2" id="KW-0156">Chromatin regulator</keyword>
<evidence type="ECO:0000313" key="9">
    <source>
        <dbReference type="EMBL" id="KAG6485311.1"/>
    </source>
</evidence>
<evidence type="ECO:0000256" key="2">
    <source>
        <dbReference type="ARBA" id="ARBA00022853"/>
    </source>
</evidence>
<dbReference type="Proteomes" id="UP000734854">
    <property type="component" value="Unassembled WGS sequence"/>
</dbReference>
<dbReference type="GO" id="GO:0006325">
    <property type="term" value="P:chromatin organization"/>
    <property type="evidence" value="ECO:0007669"/>
    <property type="project" value="UniProtKB-KW"/>
</dbReference>
<protein>
    <recommendedName>
        <fullName evidence="8">DEK-C domain-containing protein</fullName>
    </recommendedName>
</protein>
<evidence type="ECO:0000256" key="6">
    <source>
        <dbReference type="ARBA" id="ARBA00023242"/>
    </source>
</evidence>
<comment type="caution">
    <text evidence="9">The sequence shown here is derived from an EMBL/GenBank/DDBJ whole genome shotgun (WGS) entry which is preliminary data.</text>
</comment>
<dbReference type="PANTHER" id="PTHR13468:SF1">
    <property type="entry name" value="PROTEIN DEK"/>
    <property type="match status" value="1"/>
</dbReference>
<feature type="compositionally biased region" description="Low complexity" evidence="7">
    <location>
        <begin position="370"/>
        <end position="399"/>
    </location>
</feature>
<dbReference type="Pfam" id="PF08766">
    <property type="entry name" value="DEK_C"/>
    <property type="match status" value="1"/>
</dbReference>
<name>A0A8J5FD49_ZINOF</name>
<organism evidence="9 10">
    <name type="scientific">Zingiber officinale</name>
    <name type="common">Ginger</name>
    <name type="synonym">Amomum zingiber</name>
    <dbReference type="NCBI Taxonomy" id="94328"/>
    <lineage>
        <taxon>Eukaryota</taxon>
        <taxon>Viridiplantae</taxon>
        <taxon>Streptophyta</taxon>
        <taxon>Embryophyta</taxon>
        <taxon>Tracheophyta</taxon>
        <taxon>Spermatophyta</taxon>
        <taxon>Magnoliopsida</taxon>
        <taxon>Liliopsida</taxon>
        <taxon>Zingiberales</taxon>
        <taxon>Zingiberaceae</taxon>
        <taxon>Zingiber</taxon>
    </lineage>
</organism>
<sequence>MDSEAATGEINSTAGGSLAEDSEHEVNEQSNEDGSPASLAEAGVTAKKETKRRLIAREGVAPVDRPSRERKRVERFAAMSPRKISVPKTPSFEQGSGQKLKDIPNVSFKLSKRKVDENLRALHTLLFGRKSTVRYLKRNILQFSGFVWSQNEEKQRTRVKEKLDKYIKERLLDFCDLLDIHAVKTTTKKEEIVSNLLEFLESPSITRDVILSEKKGKRRGQSKGISGGISSEKSNKKLRTGNKQPTADENGDTEENVSGDAKDETKDGEDDGDSSEESERCKSEDEEEQNEPAPTNKGSAAQQTKKAIAPSKKSTVTPVKQIPSGKDSEDDLDAFSEDEPSSPPESKKHSGKEMNELETMISAKEKSSRTKSANSTKKSTSTSSARKSDSLDGSDSEPPSDSKPKKEVDRKGKAKEKPPSKKEGTSRRKKAKPESEETNKKQGKSKLNQAKKNEPSTEELHSVVSKILKEVDFNTATLGDILRRLGGHFNTNLMDRKAEVKRIIEDVINNMTDEEHDDGAEDDAESDEVKRDSDKDDK</sequence>
<evidence type="ECO:0000256" key="5">
    <source>
        <dbReference type="ARBA" id="ARBA00023163"/>
    </source>
</evidence>